<keyword evidence="8" id="KW-1185">Reference proteome</keyword>
<dbReference type="InterPro" id="IPR020616">
    <property type="entry name" value="Thiolase_N"/>
</dbReference>
<dbReference type="NCBIfam" id="TIGR01930">
    <property type="entry name" value="AcCoA-C-Actrans"/>
    <property type="match status" value="1"/>
</dbReference>
<comment type="caution">
    <text evidence="7">The sequence shown here is derived from an EMBL/GenBank/DDBJ whole genome shotgun (WGS) entry which is preliminary data.</text>
</comment>
<dbReference type="InterPro" id="IPR020615">
    <property type="entry name" value="Thiolase_acyl_enz_int_AS"/>
</dbReference>
<dbReference type="PANTHER" id="PTHR18919:SF107">
    <property type="entry name" value="ACETYL-COA ACETYLTRANSFERASE, CYTOSOLIC"/>
    <property type="match status" value="1"/>
</dbReference>
<feature type="domain" description="Thiolase N-terminal" evidence="5">
    <location>
        <begin position="8"/>
        <end position="265"/>
    </location>
</feature>
<dbReference type="Proteomes" id="UP001595457">
    <property type="component" value="Unassembled WGS sequence"/>
</dbReference>
<dbReference type="InterPro" id="IPR016039">
    <property type="entry name" value="Thiolase-like"/>
</dbReference>
<dbReference type="PANTHER" id="PTHR18919">
    <property type="entry name" value="ACETYL-COA C-ACYLTRANSFERASE"/>
    <property type="match status" value="1"/>
</dbReference>
<evidence type="ECO:0000313" key="8">
    <source>
        <dbReference type="Proteomes" id="UP001595457"/>
    </source>
</evidence>
<evidence type="ECO:0000256" key="4">
    <source>
        <dbReference type="RuleBase" id="RU003557"/>
    </source>
</evidence>
<dbReference type="InterPro" id="IPR002155">
    <property type="entry name" value="Thiolase"/>
</dbReference>
<proteinExistence type="inferred from homology"/>
<dbReference type="CDD" id="cd00751">
    <property type="entry name" value="thiolase"/>
    <property type="match status" value="1"/>
</dbReference>
<feature type="domain" description="Thiolase C-terminal" evidence="6">
    <location>
        <begin position="275"/>
        <end position="395"/>
    </location>
</feature>
<evidence type="ECO:0000256" key="2">
    <source>
        <dbReference type="ARBA" id="ARBA00022679"/>
    </source>
</evidence>
<evidence type="ECO:0000256" key="1">
    <source>
        <dbReference type="ARBA" id="ARBA00010982"/>
    </source>
</evidence>
<keyword evidence="2 4" id="KW-0808">Transferase</keyword>
<gene>
    <name evidence="7" type="primary">bktB</name>
    <name evidence="7" type="ORF">ACFOJE_15410</name>
</gene>
<dbReference type="PROSITE" id="PS00098">
    <property type="entry name" value="THIOLASE_1"/>
    <property type="match status" value="1"/>
</dbReference>
<dbReference type="PROSITE" id="PS00099">
    <property type="entry name" value="THIOLASE_3"/>
    <property type="match status" value="1"/>
</dbReference>
<organism evidence="7 8">
    <name type="scientific">Azotobacter bryophylli</name>
    <dbReference type="NCBI Taxonomy" id="1986537"/>
    <lineage>
        <taxon>Bacteria</taxon>
        <taxon>Pseudomonadati</taxon>
        <taxon>Pseudomonadota</taxon>
        <taxon>Gammaproteobacteria</taxon>
        <taxon>Pseudomonadales</taxon>
        <taxon>Pseudomonadaceae</taxon>
        <taxon>Azotobacter</taxon>
    </lineage>
</organism>
<dbReference type="Pfam" id="PF02803">
    <property type="entry name" value="Thiolase_C"/>
    <property type="match status" value="1"/>
</dbReference>
<evidence type="ECO:0000313" key="7">
    <source>
        <dbReference type="EMBL" id="MFC2973591.1"/>
    </source>
</evidence>
<dbReference type="RefSeq" id="WP_377815360.1">
    <property type="nucleotide sequence ID" value="NZ_JBHRSJ010000031.1"/>
</dbReference>
<dbReference type="NCBIfam" id="NF006552">
    <property type="entry name" value="PRK09051.1"/>
    <property type="match status" value="1"/>
</dbReference>
<dbReference type="InterPro" id="IPR020610">
    <property type="entry name" value="Thiolase_AS"/>
</dbReference>
<protein>
    <submittedName>
        <fullName evidence="7">Beta-ketothiolase BktB</fullName>
    </submittedName>
</protein>
<name>A0ABV7AWH4_9GAMM</name>
<dbReference type="PIRSF" id="PIRSF000429">
    <property type="entry name" value="Ac-CoA_Ac_transf"/>
    <property type="match status" value="1"/>
</dbReference>
<evidence type="ECO:0000259" key="6">
    <source>
        <dbReference type="Pfam" id="PF02803"/>
    </source>
</evidence>
<dbReference type="InterPro" id="IPR020617">
    <property type="entry name" value="Thiolase_C"/>
</dbReference>
<evidence type="ECO:0000256" key="3">
    <source>
        <dbReference type="ARBA" id="ARBA00023315"/>
    </source>
</evidence>
<accession>A0ABV7AWH4</accession>
<reference evidence="8" key="1">
    <citation type="journal article" date="2019" name="Int. J. Syst. Evol. Microbiol.">
        <title>The Global Catalogue of Microorganisms (GCM) 10K type strain sequencing project: providing services to taxonomists for standard genome sequencing and annotation.</title>
        <authorList>
            <consortium name="The Broad Institute Genomics Platform"/>
            <consortium name="The Broad Institute Genome Sequencing Center for Infectious Disease"/>
            <person name="Wu L."/>
            <person name="Ma J."/>
        </authorList>
    </citation>
    <scope>NUCLEOTIDE SEQUENCE [LARGE SCALE GENOMIC DNA]</scope>
    <source>
        <strain evidence="8">KCTC 62195</strain>
    </source>
</reference>
<sequence length="396" mass="41679">MRAQVQEVVIVSGVRTAIGDYGGSLKGHRPTELAGLVVAEAVRRAGVDAAGVGHCVFGNVIHSEPADMYLSRVAAIRGGLPEQTPALTLNRLCGSGLQAVVSAAQQIQLGLCDTAVAGGAESMSLAPYHLPTARFGQRMGDGVTVDPVVGALQCPFNHYHMGVTAENAAEKYGVTRAQQDELALESHRRAQHAVEQGYFKEQILPIELKSRKGSTLFDTDEHIRFDCRLADLESLRPVFKQGGTVTAGNASGLNDAAAALVLMERGKAEAEGRSIMARLVDYAVVGVDPRIMGIGPVPAIRQLLERNGLGADDIDVYEVNEAFAAQALAVAGQLDLPRERLNPNGSGISLGHPIGATGAIVTVKAIYELARIQGRYAIVSLCIGGGQGIAVLLQRP</sequence>
<dbReference type="SUPFAM" id="SSF53901">
    <property type="entry name" value="Thiolase-like"/>
    <property type="match status" value="2"/>
</dbReference>
<dbReference type="EMBL" id="JBHRSJ010000031">
    <property type="protein sequence ID" value="MFC2973591.1"/>
    <property type="molecule type" value="Genomic_DNA"/>
</dbReference>
<keyword evidence="3 4" id="KW-0012">Acyltransferase</keyword>
<dbReference type="Gene3D" id="3.40.47.10">
    <property type="match status" value="2"/>
</dbReference>
<evidence type="ECO:0000259" key="5">
    <source>
        <dbReference type="Pfam" id="PF00108"/>
    </source>
</evidence>
<comment type="similarity">
    <text evidence="1 4">Belongs to the thiolase-like superfamily. Thiolase family.</text>
</comment>
<dbReference type="Pfam" id="PF00108">
    <property type="entry name" value="Thiolase_N"/>
    <property type="match status" value="1"/>
</dbReference>